<dbReference type="SUPFAM" id="SSF53271">
    <property type="entry name" value="PRTase-like"/>
    <property type="match status" value="1"/>
</dbReference>
<dbReference type="EMBL" id="SMGQ01000012">
    <property type="protein sequence ID" value="TCK93373.1"/>
    <property type="molecule type" value="Genomic_DNA"/>
</dbReference>
<dbReference type="InterPro" id="IPR029057">
    <property type="entry name" value="PRTase-like"/>
</dbReference>
<dbReference type="CDD" id="cd06223">
    <property type="entry name" value="PRTases_typeI"/>
    <property type="match status" value="1"/>
</dbReference>
<dbReference type="PANTHER" id="PTHR47505:SF1">
    <property type="entry name" value="DNA UTILIZATION PROTEIN YHGH"/>
    <property type="match status" value="1"/>
</dbReference>
<dbReference type="AlphaFoldDB" id="A0A4R1MTS3"/>
<organism evidence="3 4">
    <name type="scientific">Natranaerovirga hydrolytica</name>
    <dbReference type="NCBI Taxonomy" id="680378"/>
    <lineage>
        <taxon>Bacteria</taxon>
        <taxon>Bacillati</taxon>
        <taxon>Bacillota</taxon>
        <taxon>Clostridia</taxon>
        <taxon>Lachnospirales</taxon>
        <taxon>Natranaerovirgaceae</taxon>
        <taxon>Natranaerovirga</taxon>
    </lineage>
</organism>
<reference evidence="3 4" key="1">
    <citation type="submission" date="2019-03" db="EMBL/GenBank/DDBJ databases">
        <title>Genomic Encyclopedia of Type Strains, Phase IV (KMG-IV): sequencing the most valuable type-strain genomes for metagenomic binning, comparative biology and taxonomic classification.</title>
        <authorList>
            <person name="Goeker M."/>
        </authorList>
    </citation>
    <scope>NUCLEOTIDE SEQUENCE [LARGE SCALE GENOMIC DNA]</scope>
    <source>
        <strain evidence="3 4">DSM 24176</strain>
    </source>
</reference>
<gene>
    <name evidence="3" type="ORF">EDC19_1566</name>
</gene>
<keyword evidence="4" id="KW-1185">Reference proteome</keyword>
<dbReference type="PANTHER" id="PTHR47505">
    <property type="entry name" value="DNA UTILIZATION PROTEIN YHGH"/>
    <property type="match status" value="1"/>
</dbReference>
<dbReference type="RefSeq" id="WP_132282279.1">
    <property type="nucleotide sequence ID" value="NZ_SMGQ01000012.1"/>
</dbReference>
<proteinExistence type="inferred from homology"/>
<evidence type="ECO:0000256" key="1">
    <source>
        <dbReference type="ARBA" id="ARBA00008007"/>
    </source>
</evidence>
<feature type="domain" description="Double zinc ribbon" evidence="2">
    <location>
        <begin position="7"/>
        <end position="65"/>
    </location>
</feature>
<evidence type="ECO:0000313" key="4">
    <source>
        <dbReference type="Proteomes" id="UP000294545"/>
    </source>
</evidence>
<protein>
    <submittedName>
        <fullName evidence="3">ComF family protein</fullName>
    </submittedName>
</protein>
<dbReference type="Proteomes" id="UP000294545">
    <property type="component" value="Unassembled WGS sequence"/>
</dbReference>
<dbReference type="Pfam" id="PF18912">
    <property type="entry name" value="DZR_2"/>
    <property type="match status" value="1"/>
</dbReference>
<dbReference type="InterPro" id="IPR044005">
    <property type="entry name" value="DZR_2"/>
</dbReference>
<dbReference type="Gene3D" id="3.40.50.2020">
    <property type="match status" value="1"/>
</dbReference>
<evidence type="ECO:0000259" key="2">
    <source>
        <dbReference type="Pfam" id="PF18912"/>
    </source>
</evidence>
<evidence type="ECO:0000313" key="3">
    <source>
        <dbReference type="EMBL" id="TCK93373.1"/>
    </source>
</evidence>
<dbReference type="InterPro" id="IPR000836">
    <property type="entry name" value="PRTase_dom"/>
</dbReference>
<comment type="similarity">
    <text evidence="1">Belongs to the ComF/GntX family.</text>
</comment>
<name>A0A4R1MTS3_9FIRM</name>
<comment type="caution">
    <text evidence="3">The sequence shown here is derived from an EMBL/GenBank/DDBJ whole genome shotgun (WGS) entry which is preliminary data.</text>
</comment>
<accession>A0A4R1MTS3</accession>
<dbReference type="OrthoDB" id="9779910at2"/>
<dbReference type="InterPro" id="IPR051910">
    <property type="entry name" value="ComF/GntX_DNA_util-trans"/>
</dbReference>
<sequence length="237" mass="27586">MDKLDRLIDIIYPPRCPICGCIISWNKDKRICMECLEQSPIIEGPRCKKCSKPILQKESNYCFDCSNTTHYYDKGWALWLYEEPVKKGIQQFKYNHKKEYATLYAIELVKQFKEELQSHNINTIVPVPLHKKRQKQRGYNQAEVLAKAISKEINRPVEALLRRSINTLPQNKLSDQGRIHNIKNAFEINNRVQINNNVLLVDDVYTTGSTINECAKIIKIYHNVKVYYLSLAIGKGI</sequence>